<dbReference type="InterPro" id="IPR014710">
    <property type="entry name" value="RmlC-like_jellyroll"/>
</dbReference>
<name>A0A1D3K1R1_PSEVE</name>
<dbReference type="SUPFAM" id="SSF51182">
    <property type="entry name" value="RmlC-like cupins"/>
    <property type="match status" value="1"/>
</dbReference>
<dbReference type="InterPro" id="IPR016084">
    <property type="entry name" value="Haem_Oase-like_multi-hlx"/>
</dbReference>
<dbReference type="InterPro" id="IPR011051">
    <property type="entry name" value="RmlC_Cupin_sf"/>
</dbReference>
<dbReference type="InterPro" id="IPR013096">
    <property type="entry name" value="Cupin_2"/>
</dbReference>
<reference evidence="3" key="1">
    <citation type="submission" date="2016-07" db="EMBL/GenBank/DDBJ databases">
        <authorList>
            <person name="Florea S."/>
            <person name="Webb J.S."/>
            <person name="Jaromczyk J."/>
            <person name="Schardl C.L."/>
        </authorList>
    </citation>
    <scope>NUCLEOTIDE SEQUENCE [LARGE SCALE GENOMIC DNA]</scope>
    <source>
        <strain evidence="3">1YdBTEX2</strain>
    </source>
</reference>
<feature type="domain" description="Cupin type-2" evidence="1">
    <location>
        <begin position="395"/>
        <end position="449"/>
    </location>
</feature>
<proteinExistence type="predicted"/>
<evidence type="ECO:0000313" key="2">
    <source>
        <dbReference type="EMBL" id="SBW82276.1"/>
    </source>
</evidence>
<dbReference type="AlphaFoldDB" id="A0A1D3K1R1"/>
<sequence length="459" mass="52357">MLWTTKLSDDAAHFVLSSDAEALTHYCGATAFSQPRDFYTDSPYQRPSRPQDVTDSIISSCLTSEQLSHSQHLLAQRLLLNIYEQDLVFLPKPPMALDLKVFKDFYDPLHAASGKKIRPLLEHYLYNWLKEEVHINGPWCLDAFVAHTDKVLDDVARSDSTLHEVLTTSRHPERAARFFMTQCAGDFLSEASAMARNVLGNSGVYTSELFKILIDEYGYGIDKKKHSTIFEDMLKDMDMSPHVHHYWQFYTPASLSLTNYFHYVSANHGELFRYIGAMYYTEATLALTTQHQSRAIKTIFNGTVSTEYFDEHSHIDVHHGRMALQRLILPMIKQFGNAIIPDLIRGFEEFRLLQDIADEELYAHIKWHDELDEHRAQASALQGRKPVDLTITEPEHELSVLHTHPNDELFWVESGELDFVASPELSVRLKAGEGVVIPKGMLHGTRIVSPSCTYTVTAI</sequence>
<gene>
    <name evidence="2" type="ORF">PVE_R1G4394</name>
</gene>
<evidence type="ECO:0000313" key="3">
    <source>
        <dbReference type="Proteomes" id="UP000245431"/>
    </source>
</evidence>
<dbReference type="Pfam" id="PF07883">
    <property type="entry name" value="Cupin_2"/>
    <property type="match status" value="1"/>
</dbReference>
<organism evidence="2 3">
    <name type="scientific">Pseudomonas veronii 1YdBTEX2</name>
    <dbReference type="NCBI Taxonomy" id="1295141"/>
    <lineage>
        <taxon>Bacteria</taxon>
        <taxon>Pseudomonadati</taxon>
        <taxon>Pseudomonadota</taxon>
        <taxon>Gammaproteobacteria</taxon>
        <taxon>Pseudomonadales</taxon>
        <taxon>Pseudomonadaceae</taxon>
        <taxon>Pseudomonas</taxon>
    </lineage>
</organism>
<accession>A0A1D3K1R1</accession>
<dbReference type="SMR" id="A0A1D3K1R1"/>
<dbReference type="Pfam" id="PF14518">
    <property type="entry name" value="Haem_oxygenas_2"/>
    <property type="match status" value="1"/>
</dbReference>
<dbReference type="SMART" id="SM01236">
    <property type="entry name" value="Haem_oxygenase_2"/>
    <property type="match status" value="1"/>
</dbReference>
<evidence type="ECO:0000259" key="1">
    <source>
        <dbReference type="Pfam" id="PF07883"/>
    </source>
</evidence>
<protein>
    <submittedName>
        <fullName evidence="2">Cupin</fullName>
    </submittedName>
</protein>
<dbReference type="Gene3D" id="1.20.910.10">
    <property type="entry name" value="Heme oxygenase-like"/>
    <property type="match status" value="1"/>
</dbReference>
<dbReference type="SUPFAM" id="SSF48613">
    <property type="entry name" value="Heme oxygenase-like"/>
    <property type="match status" value="1"/>
</dbReference>
<dbReference type="Gene3D" id="2.60.120.10">
    <property type="entry name" value="Jelly Rolls"/>
    <property type="match status" value="1"/>
</dbReference>
<dbReference type="Proteomes" id="UP000245431">
    <property type="component" value="Chromosome PVE_r1"/>
</dbReference>
<dbReference type="EMBL" id="LT599583">
    <property type="protein sequence ID" value="SBW82276.1"/>
    <property type="molecule type" value="Genomic_DNA"/>
</dbReference>